<reference evidence="1" key="1">
    <citation type="submission" date="2020-03" db="EMBL/GenBank/DDBJ databases">
        <title>The deep terrestrial virosphere.</title>
        <authorList>
            <person name="Holmfeldt K."/>
            <person name="Nilsson E."/>
            <person name="Simone D."/>
            <person name="Lopez-Fernandez M."/>
            <person name="Wu X."/>
            <person name="de Brujin I."/>
            <person name="Lundin D."/>
            <person name="Andersson A."/>
            <person name="Bertilsson S."/>
            <person name="Dopson M."/>
        </authorList>
    </citation>
    <scope>NUCLEOTIDE SEQUENCE</scope>
    <source>
        <strain evidence="1">TM448A04093</strain>
    </source>
</reference>
<evidence type="ECO:0000313" key="1">
    <source>
        <dbReference type="EMBL" id="QJA53864.1"/>
    </source>
</evidence>
<name>A0A6H2A219_9ZZZZ</name>
<sequence length="108" mass="11733">MQIGNWLWNHISSTWEKGPAVVTVDRRIGTGLIAGGAHKLFWVACNPGAGNSVWEITDSAVALGAVLLDCFSTARESKGFVFNPPCPFTDGIYLETFTNMTSMTFGYI</sequence>
<gene>
    <name evidence="1" type="ORF">TM448A04093_0011</name>
</gene>
<organism evidence="1">
    <name type="scientific">viral metagenome</name>
    <dbReference type="NCBI Taxonomy" id="1070528"/>
    <lineage>
        <taxon>unclassified sequences</taxon>
        <taxon>metagenomes</taxon>
        <taxon>organismal metagenomes</taxon>
    </lineage>
</organism>
<accession>A0A6H2A219</accession>
<protein>
    <submittedName>
        <fullName evidence="1">Uncharacterized protein</fullName>
    </submittedName>
</protein>
<dbReference type="EMBL" id="MT144457">
    <property type="protein sequence ID" value="QJA53864.1"/>
    <property type="molecule type" value="Genomic_DNA"/>
</dbReference>
<proteinExistence type="predicted"/>
<dbReference type="AlphaFoldDB" id="A0A6H2A219"/>